<evidence type="ECO:0000313" key="2">
    <source>
        <dbReference type="Proteomes" id="UP000537260"/>
    </source>
</evidence>
<dbReference type="EMBL" id="JACCFM010000001">
    <property type="protein sequence ID" value="NYJ20107.1"/>
    <property type="molecule type" value="Genomic_DNA"/>
</dbReference>
<evidence type="ECO:0000313" key="1">
    <source>
        <dbReference type="EMBL" id="NYJ20107.1"/>
    </source>
</evidence>
<name>A0A7Z0J629_9MICO</name>
<protein>
    <submittedName>
        <fullName evidence="1">Uncharacterized protein</fullName>
    </submittedName>
</protein>
<accession>A0A7Z0J629</accession>
<dbReference type="AlphaFoldDB" id="A0A7Z0J629"/>
<sequence length="94" mass="10396">MMPQTTLVLGPTSNTRQNSLELLLQDSEWVETEFAAIMKTAGFGDRLIVGTIPFPPHRDRGQWTDTATSKVAARSRIHAKHSISRVRSPPQAAI</sequence>
<comment type="caution">
    <text evidence="1">The sequence shown here is derived from an EMBL/GenBank/DDBJ whole genome shotgun (WGS) entry which is preliminary data.</text>
</comment>
<organism evidence="1 2">
    <name type="scientific">Glaciibacter psychrotolerans</name>
    <dbReference type="NCBI Taxonomy" id="670054"/>
    <lineage>
        <taxon>Bacteria</taxon>
        <taxon>Bacillati</taxon>
        <taxon>Actinomycetota</taxon>
        <taxon>Actinomycetes</taxon>
        <taxon>Micrococcales</taxon>
        <taxon>Microbacteriaceae</taxon>
        <taxon>Glaciibacter</taxon>
    </lineage>
</organism>
<keyword evidence="2" id="KW-1185">Reference proteome</keyword>
<reference evidence="1 2" key="1">
    <citation type="submission" date="2020-07" db="EMBL/GenBank/DDBJ databases">
        <title>Sequencing the genomes of 1000 actinobacteria strains.</title>
        <authorList>
            <person name="Klenk H.-P."/>
        </authorList>
    </citation>
    <scope>NUCLEOTIDE SEQUENCE [LARGE SCALE GENOMIC DNA]</scope>
    <source>
        <strain evidence="1 2">LI1</strain>
    </source>
</reference>
<dbReference type="Proteomes" id="UP000537260">
    <property type="component" value="Unassembled WGS sequence"/>
</dbReference>
<gene>
    <name evidence="1" type="ORF">HNR05_001898</name>
</gene>
<proteinExistence type="predicted"/>